<feature type="compositionally biased region" description="Basic and acidic residues" evidence="1">
    <location>
        <begin position="413"/>
        <end position="430"/>
    </location>
</feature>
<organism evidence="2 3">
    <name type="scientific">Ooceraea biroi</name>
    <name type="common">Clonal raider ant</name>
    <name type="synonym">Cerapachys biroi</name>
    <dbReference type="NCBI Taxonomy" id="2015173"/>
    <lineage>
        <taxon>Eukaryota</taxon>
        <taxon>Metazoa</taxon>
        <taxon>Ecdysozoa</taxon>
        <taxon>Arthropoda</taxon>
        <taxon>Hexapoda</taxon>
        <taxon>Insecta</taxon>
        <taxon>Pterygota</taxon>
        <taxon>Neoptera</taxon>
        <taxon>Endopterygota</taxon>
        <taxon>Hymenoptera</taxon>
        <taxon>Apocrita</taxon>
        <taxon>Aculeata</taxon>
        <taxon>Formicoidea</taxon>
        <taxon>Formicidae</taxon>
        <taxon>Dorylinae</taxon>
        <taxon>Ooceraea</taxon>
    </lineage>
</organism>
<dbReference type="Proteomes" id="UP000279307">
    <property type="component" value="Chromosome 11"/>
</dbReference>
<feature type="compositionally biased region" description="Acidic residues" evidence="1">
    <location>
        <begin position="670"/>
        <end position="679"/>
    </location>
</feature>
<feature type="region of interest" description="Disordered" evidence="1">
    <location>
        <begin position="395"/>
        <end position="465"/>
    </location>
</feature>
<feature type="compositionally biased region" description="Basic residues" evidence="1">
    <location>
        <begin position="889"/>
        <end position="901"/>
    </location>
</feature>
<feature type="compositionally biased region" description="Basic and acidic residues" evidence="1">
    <location>
        <begin position="357"/>
        <end position="370"/>
    </location>
</feature>
<name>A0A3L8D914_OOCBI</name>
<accession>A0A3L8D914</accession>
<feature type="compositionally biased region" description="Polar residues" evidence="1">
    <location>
        <begin position="398"/>
        <end position="411"/>
    </location>
</feature>
<feature type="compositionally biased region" description="Basic and acidic residues" evidence="1">
    <location>
        <begin position="640"/>
        <end position="669"/>
    </location>
</feature>
<feature type="region of interest" description="Disordered" evidence="1">
    <location>
        <begin position="869"/>
        <end position="901"/>
    </location>
</feature>
<dbReference type="OrthoDB" id="6256716at2759"/>
<gene>
    <name evidence="2" type="ORF">DMN91_011056</name>
</gene>
<evidence type="ECO:0000313" key="3">
    <source>
        <dbReference type="Proteomes" id="UP000279307"/>
    </source>
</evidence>
<comment type="caution">
    <text evidence="2">The sequence shown here is derived from an EMBL/GenBank/DDBJ whole genome shotgun (WGS) entry which is preliminary data.</text>
</comment>
<dbReference type="AlphaFoldDB" id="A0A3L8D914"/>
<feature type="compositionally biased region" description="Polar residues" evidence="1">
    <location>
        <begin position="433"/>
        <end position="449"/>
    </location>
</feature>
<protein>
    <submittedName>
        <fullName evidence="2">Uncharacterized protein</fullName>
    </submittedName>
</protein>
<reference evidence="2 3" key="1">
    <citation type="journal article" date="2018" name="Genome Res.">
        <title>The genomic architecture and molecular evolution of ant odorant receptors.</title>
        <authorList>
            <person name="McKenzie S.K."/>
            <person name="Kronauer D.J.C."/>
        </authorList>
    </citation>
    <scope>NUCLEOTIDE SEQUENCE [LARGE SCALE GENOMIC DNA]</scope>
    <source>
        <strain evidence="2">Clonal line C1</strain>
    </source>
</reference>
<feature type="region of interest" description="Disordered" evidence="1">
    <location>
        <begin position="816"/>
        <end position="853"/>
    </location>
</feature>
<feature type="region of interest" description="Disordered" evidence="1">
    <location>
        <begin position="640"/>
        <end position="679"/>
    </location>
</feature>
<dbReference type="EMBL" id="QOIP01000011">
    <property type="protein sequence ID" value="RLU16987.1"/>
    <property type="molecule type" value="Genomic_DNA"/>
</dbReference>
<evidence type="ECO:0000313" key="2">
    <source>
        <dbReference type="EMBL" id="RLU16987.1"/>
    </source>
</evidence>
<feature type="region of interest" description="Disordered" evidence="1">
    <location>
        <begin position="349"/>
        <end position="374"/>
    </location>
</feature>
<proteinExistence type="predicted"/>
<sequence>MPGVHVRTLSQFDWLDQEKESILTIPGSYWLCHKKNIYKFIFRYHRTVKNTMQFSYGRELLKIIRRIIKCHPSQGQQFGTQHLLVTYNCTSWTRQDKMFAILKFQQRTNAAAFSHAFVLTIRICPSSEESLFNRRYPIVKEADAGATFQDLSVSLDTEEKNTKSMTYTTDKVSSRRTMPSSQMKKLDEISDCNIIDVTSETTVHPSSQDSVVTNSINVHELPDARMEKNATATVEVDLVDNTEFHDNTGEAKSVSSDIERNAEHHPLDAMQERSFRASNRISEIESKDAEDVDEEIKSAVIKPPDQETLNTRKYKIFSSMQPPVTGIIKHNVDKWSSSRFSFLKDPIKRGNACASNNKDDGNGKDDKKVSSDGIAGSLDVPYQYFIEKEIESADDALSSDQPVQTSSQATAKNADKDGIPKVIKESDERANVQALSSEDNQGQNSTYNKSKVRKQRSKECERKTVPEDKILRSSNITDLVMEGLMFTIKQDKDSVAVIEQKTKLEVDEVLENSEKVETKAGEKCLVNSSLLRLENLVTMIDSPRGKQDKTGHASGNSAHLLPLHTLPSRTVHNLSDTNYASRRLVKPDVFGYNRHDGMDDNRTGLVPYRSRWQQHHDIHDINDNTNLLASGDLIKKSDGLMEWQDSKTNEQDRKDKDQMEVKEKERKCEEEEEEEEDIMPENLSSIIFSEKANAGLQDTDLLMDDIEDIKQTGKHESPMNKCSDPIEMRTAEIPDDESKFLNLQDVSTKRRLNTPRVISDKLITVEQMPPALQKILQHKYRTRRLFPGASRFFSKALQRDEKVQHSITENVVSKASVSSLEDERGNSEIANKSIDDAVDPEETKGGKNESSVTVDKDEFDLKVNKHVSETNDRHTRYARRSSSSETHRVSRRNSTLKHGSPRKLQDITEDFFCDLMQHTHSKSNSIQQRCLRQRRKSLDNPDDMRKGKVRIEMLKFIQDITEGVRVVVKRLDMNNKSHLLQKNSALATYTHM</sequence>
<evidence type="ECO:0000256" key="1">
    <source>
        <dbReference type="SAM" id="MobiDB-lite"/>
    </source>
</evidence>